<dbReference type="EMBL" id="KK116163">
    <property type="protein sequence ID" value="KFM66992.1"/>
    <property type="molecule type" value="Genomic_DNA"/>
</dbReference>
<protein>
    <submittedName>
        <fullName evidence="1">Uncharacterized protein</fullName>
    </submittedName>
</protein>
<keyword evidence="2" id="KW-1185">Reference proteome</keyword>
<evidence type="ECO:0000313" key="1">
    <source>
        <dbReference type="EMBL" id="KFM66992.1"/>
    </source>
</evidence>
<reference evidence="1 2" key="1">
    <citation type="submission" date="2013-11" db="EMBL/GenBank/DDBJ databases">
        <title>Genome sequencing of Stegodyphus mimosarum.</title>
        <authorList>
            <person name="Bechsgaard J."/>
        </authorList>
    </citation>
    <scope>NUCLEOTIDE SEQUENCE [LARGE SCALE GENOMIC DNA]</scope>
</reference>
<sequence length="64" mass="7371">MAEKTGANSGIVACKEEERKEKISVSLSSMDKLRLMMYGKYDQEGFLVGKMIKEQKKKDKMQEH</sequence>
<dbReference type="Proteomes" id="UP000054359">
    <property type="component" value="Unassembled WGS sequence"/>
</dbReference>
<dbReference type="AlphaFoldDB" id="A0A087TPF3"/>
<gene>
    <name evidence="1" type="ORF">X975_22979</name>
</gene>
<name>A0A087TPF3_STEMI</name>
<feature type="non-terminal residue" evidence="1">
    <location>
        <position position="64"/>
    </location>
</feature>
<evidence type="ECO:0000313" key="2">
    <source>
        <dbReference type="Proteomes" id="UP000054359"/>
    </source>
</evidence>
<organism evidence="1 2">
    <name type="scientific">Stegodyphus mimosarum</name>
    <name type="common">African social velvet spider</name>
    <dbReference type="NCBI Taxonomy" id="407821"/>
    <lineage>
        <taxon>Eukaryota</taxon>
        <taxon>Metazoa</taxon>
        <taxon>Ecdysozoa</taxon>
        <taxon>Arthropoda</taxon>
        <taxon>Chelicerata</taxon>
        <taxon>Arachnida</taxon>
        <taxon>Araneae</taxon>
        <taxon>Araneomorphae</taxon>
        <taxon>Entelegynae</taxon>
        <taxon>Eresoidea</taxon>
        <taxon>Eresidae</taxon>
        <taxon>Stegodyphus</taxon>
    </lineage>
</organism>
<proteinExistence type="predicted"/>
<accession>A0A087TPF3</accession>